<evidence type="ECO:0000256" key="1">
    <source>
        <dbReference type="SAM" id="Phobius"/>
    </source>
</evidence>
<dbReference type="RefSeq" id="WP_379888359.1">
    <property type="nucleotide sequence ID" value="NZ_JBHSDI010000050.1"/>
</dbReference>
<reference evidence="3" key="1">
    <citation type="journal article" date="2019" name="Int. J. Syst. Evol. Microbiol.">
        <title>The Global Catalogue of Microorganisms (GCM) 10K type strain sequencing project: providing services to taxonomists for standard genome sequencing and annotation.</title>
        <authorList>
            <consortium name="The Broad Institute Genomics Platform"/>
            <consortium name="The Broad Institute Genome Sequencing Center for Infectious Disease"/>
            <person name="Wu L."/>
            <person name="Ma J."/>
        </authorList>
    </citation>
    <scope>NUCLEOTIDE SEQUENCE [LARGE SCALE GENOMIC DNA]</scope>
    <source>
        <strain evidence="3">CECT 7297</strain>
    </source>
</reference>
<dbReference type="Proteomes" id="UP001595798">
    <property type="component" value="Unassembled WGS sequence"/>
</dbReference>
<sequence>MHRAAGLSLVELMIALLLGVILTLGATQVYLGTSQSYRLTDGIAHVQETVRFASTMMQRDVRSAGSLSCLQNADDVDIKLNGTRVVALGDGITGWEAAGSASGDALVAGLATPADGASWSEGSGVSNFPAELVGRVVAGTDILIVNTTETVPATVTGNSTGQINTVSASGIAQGRIILSVDDNCSSGELFQKANNATADSVSMAGVSGNPGGFVPGNQASSGFQSTYGGDSRIAEFSTKAYYVGISGATGEPALFMQLLGGNAEPRQELVEGVESMQVMYGLSENQIRQADRYVSANQVTDWSEVMSLRVSFVVRSGGNANSEDITRTFNLLGTEVTSPADRRARVVASTTIGLRNRLE</sequence>
<keyword evidence="1" id="KW-0472">Membrane</keyword>
<dbReference type="InterPro" id="IPR032092">
    <property type="entry name" value="PilW"/>
</dbReference>
<dbReference type="Pfam" id="PF07963">
    <property type="entry name" value="N_methyl"/>
    <property type="match status" value="1"/>
</dbReference>
<dbReference type="Pfam" id="PF16074">
    <property type="entry name" value="PilW"/>
    <property type="match status" value="1"/>
</dbReference>
<evidence type="ECO:0000313" key="3">
    <source>
        <dbReference type="Proteomes" id="UP001595798"/>
    </source>
</evidence>
<dbReference type="PROSITE" id="PS00409">
    <property type="entry name" value="PROKAR_NTER_METHYL"/>
    <property type="match status" value="1"/>
</dbReference>
<feature type="transmembrane region" description="Helical" evidence="1">
    <location>
        <begin position="12"/>
        <end position="31"/>
    </location>
</feature>
<gene>
    <name evidence="2" type="ORF">ACFOZ5_14000</name>
</gene>
<name>A0ABV8QKP4_9GAMM</name>
<protein>
    <submittedName>
        <fullName evidence="2">PilW family protein</fullName>
    </submittedName>
</protein>
<comment type="caution">
    <text evidence="2">The sequence shown here is derived from an EMBL/GenBank/DDBJ whole genome shotgun (WGS) entry which is preliminary data.</text>
</comment>
<keyword evidence="3" id="KW-1185">Reference proteome</keyword>
<organism evidence="2 3">
    <name type="scientific">Marinobacter lacisalsi</name>
    <dbReference type="NCBI Taxonomy" id="475979"/>
    <lineage>
        <taxon>Bacteria</taxon>
        <taxon>Pseudomonadati</taxon>
        <taxon>Pseudomonadota</taxon>
        <taxon>Gammaproteobacteria</taxon>
        <taxon>Pseudomonadales</taxon>
        <taxon>Marinobacteraceae</taxon>
        <taxon>Marinobacter</taxon>
    </lineage>
</organism>
<accession>A0ABV8QKP4</accession>
<keyword evidence="1" id="KW-0812">Transmembrane</keyword>
<proteinExistence type="predicted"/>
<evidence type="ECO:0000313" key="2">
    <source>
        <dbReference type="EMBL" id="MFC4260132.1"/>
    </source>
</evidence>
<keyword evidence="1" id="KW-1133">Transmembrane helix</keyword>
<dbReference type="EMBL" id="JBHSDI010000050">
    <property type="protein sequence ID" value="MFC4260132.1"/>
    <property type="molecule type" value="Genomic_DNA"/>
</dbReference>
<dbReference type="InterPro" id="IPR012902">
    <property type="entry name" value="N_methyl_site"/>
</dbReference>